<dbReference type="GO" id="GO:0051539">
    <property type="term" value="F:4 iron, 4 sulfur cluster binding"/>
    <property type="evidence" value="ECO:0007669"/>
    <property type="project" value="TreeGrafter"/>
</dbReference>
<dbReference type="PATRIC" id="fig|1619031.3.peg.220"/>
<dbReference type="AlphaFoldDB" id="A0A0G0RMH6"/>
<dbReference type="Gene3D" id="2.60.300.12">
    <property type="entry name" value="HesB-like domain"/>
    <property type="match status" value="1"/>
</dbReference>
<dbReference type="InterPro" id="IPR035903">
    <property type="entry name" value="HesB-like_dom_sf"/>
</dbReference>
<sequence length="133" mass="14690">MTTLTGKFNHATMPNTKLTISDGAATEIARILKKNNASALRIAIKGGGCSGMEYVIQLERTPHKTDTIFEGQISVDDDILRFVLVIDPKSLMYIEGTEIDWEIVNLSPKMVFRNPQAQSSCSCGLSFDPRIKI</sequence>
<dbReference type="Proteomes" id="UP000034764">
    <property type="component" value="Unassembled WGS sequence"/>
</dbReference>
<dbReference type="NCBIfam" id="TIGR00049">
    <property type="entry name" value="iron-sulfur cluster assembly accessory protein"/>
    <property type="match status" value="1"/>
</dbReference>
<gene>
    <name evidence="2" type="ORF">UT53_C0009G0014</name>
</gene>
<dbReference type="Pfam" id="PF01521">
    <property type="entry name" value="Fe-S_biosyn"/>
    <property type="match status" value="1"/>
</dbReference>
<dbReference type="InterPro" id="IPR016092">
    <property type="entry name" value="ATAP"/>
</dbReference>
<dbReference type="GO" id="GO:0051537">
    <property type="term" value="F:2 iron, 2 sulfur cluster binding"/>
    <property type="evidence" value="ECO:0007669"/>
    <property type="project" value="UniProtKB-ARBA"/>
</dbReference>
<dbReference type="GO" id="GO:0005506">
    <property type="term" value="F:iron ion binding"/>
    <property type="evidence" value="ECO:0007669"/>
    <property type="project" value="TreeGrafter"/>
</dbReference>
<name>A0A0G0RMH6_9BACT</name>
<proteinExistence type="predicted"/>
<dbReference type="InterPro" id="IPR000361">
    <property type="entry name" value="ATAP_core_dom"/>
</dbReference>
<evidence type="ECO:0000313" key="2">
    <source>
        <dbReference type="EMBL" id="KKR23720.1"/>
    </source>
</evidence>
<protein>
    <submittedName>
        <fullName evidence="2">Iron-sulfur cluster assembly accessory protein</fullName>
    </submittedName>
</protein>
<comment type="caution">
    <text evidence="2">The sequence shown here is derived from an EMBL/GenBank/DDBJ whole genome shotgun (WGS) entry which is preliminary data.</text>
</comment>
<dbReference type="EMBL" id="LBXD01000009">
    <property type="protein sequence ID" value="KKR23720.1"/>
    <property type="molecule type" value="Genomic_DNA"/>
</dbReference>
<accession>A0A0G0RMH6</accession>
<reference evidence="2 3" key="1">
    <citation type="journal article" date="2015" name="Nature">
        <title>rRNA introns, odd ribosomes, and small enigmatic genomes across a large radiation of phyla.</title>
        <authorList>
            <person name="Brown C.T."/>
            <person name="Hug L.A."/>
            <person name="Thomas B.C."/>
            <person name="Sharon I."/>
            <person name="Castelle C.J."/>
            <person name="Singh A."/>
            <person name="Wilkins M.J."/>
            <person name="Williams K.H."/>
            <person name="Banfield J.F."/>
        </authorList>
    </citation>
    <scope>NUCLEOTIDE SEQUENCE [LARGE SCALE GENOMIC DNA]</scope>
</reference>
<evidence type="ECO:0000313" key="3">
    <source>
        <dbReference type="Proteomes" id="UP000034764"/>
    </source>
</evidence>
<dbReference type="PANTHER" id="PTHR43011:SF1">
    <property type="entry name" value="IRON-SULFUR CLUSTER ASSEMBLY 2 HOMOLOG, MITOCHONDRIAL"/>
    <property type="match status" value="1"/>
</dbReference>
<organism evidence="2 3">
    <name type="scientific">Candidatus Yanofskybacteria bacterium GW2011_GWD2_39_48</name>
    <dbReference type="NCBI Taxonomy" id="1619031"/>
    <lineage>
        <taxon>Bacteria</taxon>
        <taxon>Candidatus Yanofskyibacteriota</taxon>
    </lineage>
</organism>
<dbReference type="PANTHER" id="PTHR43011">
    <property type="entry name" value="IRON-SULFUR CLUSTER ASSEMBLY 2 HOMOLOG, MITOCHONDRIAL"/>
    <property type="match status" value="1"/>
</dbReference>
<dbReference type="GO" id="GO:0016226">
    <property type="term" value="P:iron-sulfur cluster assembly"/>
    <property type="evidence" value="ECO:0007669"/>
    <property type="project" value="InterPro"/>
</dbReference>
<evidence type="ECO:0000259" key="1">
    <source>
        <dbReference type="Pfam" id="PF01521"/>
    </source>
</evidence>
<feature type="domain" description="Core" evidence="1">
    <location>
        <begin position="17"/>
        <end position="124"/>
    </location>
</feature>
<dbReference type="SUPFAM" id="SSF89360">
    <property type="entry name" value="HesB-like domain"/>
    <property type="match status" value="1"/>
</dbReference>